<protein>
    <submittedName>
        <fullName evidence="1">Uncharacterized protein</fullName>
    </submittedName>
</protein>
<evidence type="ECO:0000313" key="1">
    <source>
        <dbReference type="EMBL" id="CAD8665045.1"/>
    </source>
</evidence>
<reference evidence="1" key="1">
    <citation type="submission" date="2021-01" db="EMBL/GenBank/DDBJ databases">
        <authorList>
            <person name="Corre E."/>
            <person name="Pelletier E."/>
            <person name="Niang G."/>
            <person name="Scheremetjew M."/>
            <person name="Finn R."/>
            <person name="Kale V."/>
            <person name="Holt S."/>
            <person name="Cochrane G."/>
            <person name="Meng A."/>
            <person name="Brown T."/>
            <person name="Cohen L."/>
        </authorList>
    </citation>
    <scope>NUCLEOTIDE SEQUENCE</scope>
    <source>
        <strain evidence="1">CCMP722</strain>
    </source>
</reference>
<organism evidence="1">
    <name type="scientific">Pyramimonas obovata</name>
    <dbReference type="NCBI Taxonomy" id="1411642"/>
    <lineage>
        <taxon>Eukaryota</taxon>
        <taxon>Viridiplantae</taxon>
        <taxon>Chlorophyta</taxon>
        <taxon>Pyramimonadophyceae</taxon>
        <taxon>Pyramimonadales</taxon>
        <taxon>Pyramimonadaceae</taxon>
        <taxon>Pyramimonas</taxon>
        <taxon>Pyramimonas incertae sedis</taxon>
    </lineage>
</organism>
<dbReference type="EMBL" id="HBFA01015565">
    <property type="protein sequence ID" value="CAD8665045.1"/>
    <property type="molecule type" value="Transcribed_RNA"/>
</dbReference>
<accession>A0A7S0WF24</accession>
<dbReference type="AlphaFoldDB" id="A0A7S0WF24"/>
<proteinExistence type="predicted"/>
<sequence>MERELSLQWRIEGKEVNIPVLTMNDILQSQAQIESEEGAAEGESVEQHAVNALNTLPMDAQQRLVAGYRDFADNMKARLAEIQQREGEGYAITANDVTSIVDALKKRS</sequence>
<gene>
    <name evidence="1" type="ORF">POBO1169_LOCUS8012</name>
</gene>
<name>A0A7S0WF24_9CHLO</name>